<comment type="similarity">
    <text evidence="2">Belongs to the drug/metabolite transporter (DMT) superfamily. 10 TMS drug/metabolite exporter (DME) (TC 2.A.7.3) family.</text>
</comment>
<accession>A0AAX3LN73</accession>
<evidence type="ECO:0000259" key="7">
    <source>
        <dbReference type="Pfam" id="PF00892"/>
    </source>
</evidence>
<feature type="transmembrane region" description="Helical" evidence="6">
    <location>
        <begin position="236"/>
        <end position="256"/>
    </location>
</feature>
<gene>
    <name evidence="8" type="ORF">PL336_14365</name>
</gene>
<comment type="subcellular location">
    <subcellularLocation>
        <location evidence="1">Membrane</location>
        <topology evidence="1">Multi-pass membrane protein</topology>
    </subcellularLocation>
</comment>
<feature type="transmembrane region" description="Helical" evidence="6">
    <location>
        <begin position="125"/>
        <end position="143"/>
    </location>
</feature>
<organism evidence="8 9">
    <name type="scientific">Sulfitobacter faviae</name>
    <dbReference type="NCBI Taxonomy" id="1775881"/>
    <lineage>
        <taxon>Bacteria</taxon>
        <taxon>Pseudomonadati</taxon>
        <taxon>Pseudomonadota</taxon>
        <taxon>Alphaproteobacteria</taxon>
        <taxon>Rhodobacterales</taxon>
        <taxon>Roseobacteraceae</taxon>
        <taxon>Sulfitobacter</taxon>
    </lineage>
</organism>
<reference evidence="8" key="1">
    <citation type="submission" date="2023-01" db="EMBL/GenBank/DDBJ databases">
        <title>Comparative genomic analysis of cold water coral derived Sulfitobacter faviae: insights into their metabolism and habitat adaptation.</title>
        <authorList>
            <person name="Guo Y."/>
            <person name="Lin S."/>
            <person name="Huang Z."/>
            <person name="Tang K."/>
            <person name="Wang X."/>
        </authorList>
    </citation>
    <scope>NUCLEOTIDE SEQUENCE</scope>
    <source>
        <strain evidence="8">SCSIO W_1865</strain>
    </source>
</reference>
<name>A0AAX3LN73_9RHOB</name>
<dbReference type="AlphaFoldDB" id="A0AAX3LN73"/>
<evidence type="ECO:0000256" key="5">
    <source>
        <dbReference type="ARBA" id="ARBA00023136"/>
    </source>
</evidence>
<evidence type="ECO:0000256" key="3">
    <source>
        <dbReference type="ARBA" id="ARBA00022692"/>
    </source>
</evidence>
<dbReference type="InterPro" id="IPR037185">
    <property type="entry name" value="EmrE-like"/>
</dbReference>
<evidence type="ECO:0000256" key="4">
    <source>
        <dbReference type="ARBA" id="ARBA00022989"/>
    </source>
</evidence>
<keyword evidence="4 6" id="KW-1133">Transmembrane helix</keyword>
<sequence>MSPNTIGALLMIASMACFTFNDTLLKMTDGALPLFQLLFLRGVTTSVLILALSRQLGRIDFRLQARDWKVIGLRSVAEIAAAYFFLTALFNMPLANVTAILQVVPLSVTLAAALVFRQAVGWRRLVAIGIGFCGVLLIVKPGAEGFNIWSIYVLIAVLCVTVRDLSTRALSPAVPSMTVTLVTALSVMTAAGLASLSAPWAPVTPSVAVLIGGSGVFVLGGYFFSIQVMRVGDIGFIAPFRYTGLLWALLLGWVVFGDWPGALTLIGAGIVVATGVFTLYRERKLKVQAEKTRRT</sequence>
<feature type="transmembrane region" description="Helical" evidence="6">
    <location>
        <begin position="178"/>
        <end position="201"/>
    </location>
</feature>
<dbReference type="EMBL" id="CP116423">
    <property type="protein sequence ID" value="WCE69967.1"/>
    <property type="molecule type" value="Genomic_DNA"/>
</dbReference>
<feature type="domain" description="EamA" evidence="7">
    <location>
        <begin position="6"/>
        <end position="139"/>
    </location>
</feature>
<feature type="transmembrane region" description="Helical" evidence="6">
    <location>
        <begin position="207"/>
        <end position="224"/>
    </location>
</feature>
<feature type="transmembrane region" description="Helical" evidence="6">
    <location>
        <begin position="32"/>
        <end position="52"/>
    </location>
</feature>
<dbReference type="GO" id="GO:0016020">
    <property type="term" value="C:membrane"/>
    <property type="evidence" value="ECO:0007669"/>
    <property type="project" value="UniProtKB-SubCell"/>
</dbReference>
<evidence type="ECO:0000313" key="8">
    <source>
        <dbReference type="EMBL" id="WCE69967.1"/>
    </source>
</evidence>
<evidence type="ECO:0000256" key="6">
    <source>
        <dbReference type="SAM" id="Phobius"/>
    </source>
</evidence>
<dbReference type="Pfam" id="PF00892">
    <property type="entry name" value="EamA"/>
    <property type="match status" value="1"/>
</dbReference>
<dbReference type="RefSeq" id="WP_271688306.1">
    <property type="nucleotide sequence ID" value="NZ_CP116423.1"/>
</dbReference>
<keyword evidence="5 6" id="KW-0472">Membrane</keyword>
<feature type="transmembrane region" description="Helical" evidence="6">
    <location>
        <begin position="262"/>
        <end position="280"/>
    </location>
</feature>
<evidence type="ECO:0000256" key="1">
    <source>
        <dbReference type="ARBA" id="ARBA00004141"/>
    </source>
</evidence>
<evidence type="ECO:0000313" key="9">
    <source>
        <dbReference type="Proteomes" id="UP001210770"/>
    </source>
</evidence>
<feature type="transmembrane region" description="Helical" evidence="6">
    <location>
        <begin position="97"/>
        <end position="116"/>
    </location>
</feature>
<feature type="transmembrane region" description="Helical" evidence="6">
    <location>
        <begin position="73"/>
        <end position="91"/>
    </location>
</feature>
<dbReference type="InterPro" id="IPR000620">
    <property type="entry name" value="EamA_dom"/>
</dbReference>
<keyword evidence="3 6" id="KW-0812">Transmembrane</keyword>
<evidence type="ECO:0000256" key="2">
    <source>
        <dbReference type="ARBA" id="ARBA00009853"/>
    </source>
</evidence>
<feature type="transmembrane region" description="Helical" evidence="6">
    <location>
        <begin position="149"/>
        <end position="166"/>
    </location>
</feature>
<proteinExistence type="inferred from homology"/>
<protein>
    <submittedName>
        <fullName evidence="8">DMT family transporter</fullName>
    </submittedName>
</protein>
<dbReference type="SUPFAM" id="SSF103481">
    <property type="entry name" value="Multidrug resistance efflux transporter EmrE"/>
    <property type="match status" value="2"/>
</dbReference>
<dbReference type="Proteomes" id="UP001210770">
    <property type="component" value="Chromosome"/>
</dbReference>
<dbReference type="PANTHER" id="PTHR22911:SF6">
    <property type="entry name" value="SOLUTE CARRIER FAMILY 35 MEMBER G1"/>
    <property type="match status" value="1"/>
</dbReference>
<dbReference type="PANTHER" id="PTHR22911">
    <property type="entry name" value="ACYL-MALONYL CONDENSING ENZYME-RELATED"/>
    <property type="match status" value="1"/>
</dbReference>